<dbReference type="Pfam" id="PF07949">
    <property type="entry name" value="YbbR"/>
    <property type="match status" value="4"/>
</dbReference>
<comment type="caution">
    <text evidence="1">The sequence shown here is derived from an EMBL/GenBank/DDBJ whole genome shotgun (WGS) entry which is preliminary data.</text>
</comment>
<dbReference type="PANTHER" id="PTHR37804">
    <property type="entry name" value="CDAA REGULATORY PROTEIN CDAR"/>
    <property type="match status" value="1"/>
</dbReference>
<dbReference type="Proteomes" id="UP001290455">
    <property type="component" value="Unassembled WGS sequence"/>
</dbReference>
<dbReference type="Gene3D" id="2.170.120.40">
    <property type="entry name" value="YbbR-like domain"/>
    <property type="match status" value="2"/>
</dbReference>
<dbReference type="InterPro" id="IPR053154">
    <property type="entry name" value="c-di-AMP_regulator"/>
</dbReference>
<evidence type="ECO:0000313" key="2">
    <source>
        <dbReference type="Proteomes" id="UP001290455"/>
    </source>
</evidence>
<dbReference type="PANTHER" id="PTHR37804:SF1">
    <property type="entry name" value="CDAA REGULATORY PROTEIN CDAR"/>
    <property type="match status" value="1"/>
</dbReference>
<protein>
    <submittedName>
        <fullName evidence="1">CdaR family protein</fullName>
    </submittedName>
</protein>
<keyword evidence="2" id="KW-1185">Reference proteome</keyword>
<name>A0ABU5J405_9BACI</name>
<evidence type="ECO:0000313" key="1">
    <source>
        <dbReference type="EMBL" id="MDZ5474163.1"/>
    </source>
</evidence>
<gene>
    <name evidence="1" type="ORF">SM124_20935</name>
</gene>
<dbReference type="Gene3D" id="2.170.120.30">
    <property type="match status" value="2"/>
</dbReference>
<dbReference type="EMBL" id="JAXOFX010000021">
    <property type="protein sequence ID" value="MDZ5474163.1"/>
    <property type="molecule type" value="Genomic_DNA"/>
</dbReference>
<dbReference type="InterPro" id="IPR012505">
    <property type="entry name" value="YbbR"/>
</dbReference>
<dbReference type="RefSeq" id="WP_322448457.1">
    <property type="nucleotide sequence ID" value="NZ_JAXOFX010000021.1"/>
</dbReference>
<reference evidence="1 2" key="1">
    <citation type="submission" date="2023-11" db="EMBL/GenBank/DDBJ databases">
        <title>Bacillus jintuensis, isolated from a mudflat on the Beibu Gulf coast.</title>
        <authorList>
            <person name="Li M."/>
        </authorList>
    </citation>
    <scope>NUCLEOTIDE SEQUENCE [LARGE SCALE GENOMIC DNA]</scope>
    <source>
        <strain evidence="1 2">31A1R</strain>
    </source>
</reference>
<organism evidence="1 2">
    <name type="scientific">Robertmurraya mangrovi</name>
    <dbReference type="NCBI Taxonomy" id="3098077"/>
    <lineage>
        <taxon>Bacteria</taxon>
        <taxon>Bacillati</taxon>
        <taxon>Bacillota</taxon>
        <taxon>Bacilli</taxon>
        <taxon>Bacillales</taxon>
        <taxon>Bacillaceae</taxon>
        <taxon>Robertmurraya</taxon>
    </lineage>
</organism>
<accession>A0ABU5J405</accession>
<proteinExistence type="predicted"/>
<sequence>MDKYIDKMIDNRWFMKVVAIVLALLLFDYVNDGKDDTAVNVPQEQESETITDVQVKSYYDTESLVVTGVPETVTLTFTGPKTHIQQVKTQRNFEVYVNLSDAKIGTQRVPIEIKDVSDRLEVIIDPPFANVSVQEKMTKSFNIEAEYNSTLLATGYIAEVPQVDPKKVVVTGARDVIEKISYVKATVDIKDPINDTVTKEAKILVLDRELNKLNVVVQPQIVNVTIPVKASSKTVPIKVIEKGTAPNGVTIETIDLETNQATIVADEAILKETESVRVELDVSKIEEDTVFTLPVIISEGIVEVNPKTIKVSVTVNKEEDVTLSNLPIRTEGLSDKYEITFKDPKNAAVNLLISGSSKIVRQVKPTDFILNIDLSDIGEGEHDVKINVNGPDNINWKLAKETAKITITEKEEL</sequence>